<gene>
    <name evidence="2" type="ORF">RS130_08400</name>
</gene>
<protein>
    <recommendedName>
        <fullName evidence="4">Orphan protein</fullName>
    </recommendedName>
</protein>
<feature type="chain" id="PRO_5046550898" description="Orphan protein" evidence="1">
    <location>
        <begin position="25"/>
        <end position="159"/>
    </location>
</feature>
<sequence>MKNMLTKAAVATICFVGSVNSALAGTIETIQIYHHVSEFERRQQEELQRHMSNIQPVIPAIPSSVGSPGGTETEKEEVKTCTKNVDVEYARCESNFRNTYSITISKSCRTITNTVFNWKYFSIGSNSYDQCKDTAEARRDAGLARCKLDKAEALANTCP</sequence>
<dbReference type="EMBL" id="JAWDIO010000002">
    <property type="protein sequence ID" value="MDU0353946.1"/>
    <property type="molecule type" value="Genomic_DNA"/>
</dbReference>
<proteinExistence type="predicted"/>
<feature type="signal peptide" evidence="1">
    <location>
        <begin position="1"/>
        <end position="24"/>
    </location>
</feature>
<evidence type="ECO:0000313" key="2">
    <source>
        <dbReference type="EMBL" id="MDU0353946.1"/>
    </source>
</evidence>
<dbReference type="Proteomes" id="UP001247805">
    <property type="component" value="Unassembled WGS sequence"/>
</dbReference>
<evidence type="ECO:0008006" key="4">
    <source>
        <dbReference type="Google" id="ProtNLM"/>
    </source>
</evidence>
<keyword evidence="3" id="KW-1185">Reference proteome</keyword>
<reference evidence="2 3" key="1">
    <citation type="submission" date="2023-10" db="EMBL/GenBank/DDBJ databases">
        <title>Glaciecola aquimarina strain GGW-M5 nov., isolated from a coastal seawater.</title>
        <authorList>
            <person name="Bayburt H."/>
            <person name="Kim J.M."/>
            <person name="Choi B.J."/>
            <person name="Jeon C.O."/>
        </authorList>
    </citation>
    <scope>NUCLEOTIDE SEQUENCE [LARGE SCALE GENOMIC DNA]</scope>
    <source>
        <strain evidence="2 3">KCTC 32108</strain>
    </source>
</reference>
<comment type="caution">
    <text evidence="2">The sequence shown here is derived from an EMBL/GenBank/DDBJ whole genome shotgun (WGS) entry which is preliminary data.</text>
</comment>
<keyword evidence="1" id="KW-0732">Signal</keyword>
<organism evidence="2 3">
    <name type="scientific">Paraglaciecola aquimarina</name>
    <dbReference type="NCBI Taxonomy" id="1235557"/>
    <lineage>
        <taxon>Bacteria</taxon>
        <taxon>Pseudomonadati</taxon>
        <taxon>Pseudomonadota</taxon>
        <taxon>Gammaproteobacteria</taxon>
        <taxon>Alteromonadales</taxon>
        <taxon>Alteromonadaceae</taxon>
        <taxon>Paraglaciecola</taxon>
    </lineage>
</organism>
<name>A0ABU3SVB2_9ALTE</name>
<dbReference type="RefSeq" id="WP_316025581.1">
    <property type="nucleotide sequence ID" value="NZ_JAWDIO010000002.1"/>
</dbReference>
<accession>A0ABU3SVB2</accession>
<evidence type="ECO:0000313" key="3">
    <source>
        <dbReference type="Proteomes" id="UP001247805"/>
    </source>
</evidence>
<evidence type="ECO:0000256" key="1">
    <source>
        <dbReference type="SAM" id="SignalP"/>
    </source>
</evidence>